<evidence type="ECO:0000259" key="3">
    <source>
        <dbReference type="Pfam" id="PF13472"/>
    </source>
</evidence>
<dbReference type="InterPro" id="IPR036514">
    <property type="entry name" value="SGNH_hydro_sf"/>
</dbReference>
<dbReference type="EMBL" id="KZ679132">
    <property type="protein sequence ID" value="PTB76215.1"/>
    <property type="molecule type" value="Genomic_DNA"/>
</dbReference>
<dbReference type="SUPFAM" id="SSF52266">
    <property type="entry name" value="SGNH hydrolase"/>
    <property type="match status" value="1"/>
</dbReference>
<protein>
    <submittedName>
        <fullName evidence="4">Carbohydrate esterase family 3 protein</fullName>
    </submittedName>
</protein>
<reference evidence="4 5" key="1">
    <citation type="submission" date="2016-07" db="EMBL/GenBank/DDBJ databases">
        <title>Multiple horizontal gene transfer events from other fungi enriched the ability of initially mycotrophic Trichoderma (Ascomycota) to feed on dead plant biomass.</title>
        <authorList>
            <consortium name="DOE Joint Genome Institute"/>
            <person name="Aerts A."/>
            <person name="Atanasova L."/>
            <person name="Chenthamara K."/>
            <person name="Zhang J."/>
            <person name="Grujic M."/>
            <person name="Henrissat B."/>
            <person name="Kuo A."/>
            <person name="Salamov A."/>
            <person name="Lipzen A."/>
            <person name="Labutti K."/>
            <person name="Barry K."/>
            <person name="Miao Y."/>
            <person name="Rahimi M.J."/>
            <person name="Shen Q."/>
            <person name="Grigoriev I.V."/>
            <person name="Kubicek C.P."/>
            <person name="Druzhinina I.S."/>
        </authorList>
    </citation>
    <scope>NUCLEOTIDE SEQUENCE [LARGE SCALE GENOMIC DNA]</scope>
    <source>
        <strain evidence="4 5">ATCC 18648</strain>
    </source>
</reference>
<dbReference type="InterPro" id="IPR013517">
    <property type="entry name" value="FG-GAP"/>
</dbReference>
<dbReference type="PANTHER" id="PTHR30383:SF31">
    <property type="entry name" value="SGNH HYDROLASE-TYPE ESTERASE DOMAIN-CONTAINING PROTEIN-RELATED"/>
    <property type="match status" value="1"/>
</dbReference>
<evidence type="ECO:0000256" key="1">
    <source>
        <dbReference type="ARBA" id="ARBA00022729"/>
    </source>
</evidence>
<dbReference type="PANTHER" id="PTHR30383">
    <property type="entry name" value="THIOESTERASE 1/PROTEASE 1/LYSOPHOSPHOLIPASE L1"/>
    <property type="match status" value="1"/>
</dbReference>
<keyword evidence="1 2" id="KW-0732">Signal</keyword>
<name>A0A2T4C3U9_TRILO</name>
<accession>A0A2T4C3U9</accession>
<dbReference type="Proteomes" id="UP000240760">
    <property type="component" value="Unassembled WGS sequence"/>
</dbReference>
<dbReference type="OrthoDB" id="3915838at2759"/>
<dbReference type="InterPro" id="IPR013830">
    <property type="entry name" value="SGNH_hydro"/>
</dbReference>
<dbReference type="InterPro" id="IPR051532">
    <property type="entry name" value="Ester_Hydrolysis_Enzymes"/>
</dbReference>
<feature type="signal peptide" evidence="2">
    <location>
        <begin position="1"/>
        <end position="20"/>
    </location>
</feature>
<dbReference type="GO" id="GO:0004622">
    <property type="term" value="F:phosphatidylcholine lysophospholipase activity"/>
    <property type="evidence" value="ECO:0007669"/>
    <property type="project" value="TreeGrafter"/>
</dbReference>
<evidence type="ECO:0000313" key="4">
    <source>
        <dbReference type="EMBL" id="PTB76215.1"/>
    </source>
</evidence>
<sequence length="1341" mass="145660">MRYLLKALLGLYAATSLVVADSDHADGISPFGDGFGPDVTVDPSWNDTAPSFEGVLAPDLDGEGVATANDTEPDIGTLYRRAAKDFYLRVMPLGASITQGQASTDGNGYRKWLREQLRWKGWKVNMVGSKMDGNMADRDNEGWPGWIITQVQGAFDASKWMMPNLVLLNVGTNDCGGNVDTGNAGGRLKTLIDDIFQSIPGVTVIVSTLVPSRDYNACASSVSEQYRNLVKQYSGARIGLADINSAMPMSLLSGDGTHPNDDGYKLFAAVWWDAIRKLEDQIQPPASVSLIDDNAVGSTKTCAKVAGTARGPIQSQQGSGHDDGNYVHNRVEKGALKSARIDKFDDPKNITDNIPWHMFFANLVVGDPNAARSAALDDWIRVYHDTRTNNNTYYFRQNLGGGNFGPSTTFDVDQNCDGGPLYAFADFNNDGLDDFYCLKSGSAVAVSINKGGNPPKFESLGQVVGTHDGYTEKDVRIGDVDGDGRADYCLTQPDATLICSRNGGTDDKYQWQGFSTATGLRGMVFNGKKGDPAGVVLGDLNGDFRSDYLYVGDNGNVETWINSRGWGKGIVPSWRSAGLTHPGQADTGIRGQIKFGRIYGSGRLDYIYLDEDDTGYDVKVWQNTGSGGTRRKADGNYYCDMRGTGADDYVWIYADGHAAEINSNIHNLPLWGHSTTISLSVPGPRVGIHLADWTGDGKCDVLVQNKATGALTLYENQYNAGKNSLTFANRGVVTGAVCSQGWGVGIFDLGMRLADIDGDKRADVLCLEKNGRVTAWLNTASGLIDVGQVKYSEGWDRANMRFADVEGSGRADLIHLDKYTGAGTVFKNNGPGAGGGGSSFSWKDRGVLYAPIDRGETMHFTNQGGLGRADLLHVLPLTNRAWTYFNECGGSGGDDTSVADPGLPAYGDGDATWKNSGAEKWFRSFLDDHGAENWSSKFFKAATAGGIQGGSTYDCTHMNSGNCPGPLGTACVTYNPPSAFFVHIQMGNLYSAYERLWFNMITDGITELSSGIKDIVSKWGTPPKEDNEAIIDMLVGILKSILGGVTEKDAALSGPLDFFGEVMDEITKVDPPDPSELEDELDIAYGSWFTGVMHGFNDSSNRVFSGAKPDDYDGSAEDWVWTRFQHGQWLDSDVVGKVVDEYSKSVQNKFKEYAAVTAMKTGNSGFDYFLIASSDETTCRNGTDNDWTGLIDYPINEGICKLMGTNGACIWYDNRCVCFGRRDNGVGHIGTIAYPLADEALDDFKDYVEDIGDALRNNYDCVKQIVNNWDACRGTLHPPDWCDIPDTELPDTSDFDPSLISPLIYTKCWYNFYPLTGEDFGGCGFRTDCEGGAEYFRGEEC</sequence>
<dbReference type="Gene3D" id="3.40.50.1110">
    <property type="entry name" value="SGNH hydrolase"/>
    <property type="match status" value="1"/>
</dbReference>
<dbReference type="CDD" id="cd01833">
    <property type="entry name" value="XynB_like"/>
    <property type="match status" value="1"/>
</dbReference>
<feature type="chain" id="PRO_5015550674" evidence="2">
    <location>
        <begin position="21"/>
        <end position="1341"/>
    </location>
</feature>
<evidence type="ECO:0000256" key="2">
    <source>
        <dbReference type="SAM" id="SignalP"/>
    </source>
</evidence>
<dbReference type="Pfam" id="PF13517">
    <property type="entry name" value="FG-GAP_3"/>
    <property type="match status" value="2"/>
</dbReference>
<dbReference type="STRING" id="983965.A0A2T4C3U9"/>
<proteinExistence type="predicted"/>
<keyword evidence="5" id="KW-1185">Reference proteome</keyword>
<dbReference type="InterPro" id="IPR028994">
    <property type="entry name" value="Integrin_alpha_N"/>
</dbReference>
<organism evidence="4 5">
    <name type="scientific">Trichoderma longibrachiatum ATCC 18648</name>
    <dbReference type="NCBI Taxonomy" id="983965"/>
    <lineage>
        <taxon>Eukaryota</taxon>
        <taxon>Fungi</taxon>
        <taxon>Dikarya</taxon>
        <taxon>Ascomycota</taxon>
        <taxon>Pezizomycotina</taxon>
        <taxon>Sordariomycetes</taxon>
        <taxon>Hypocreomycetidae</taxon>
        <taxon>Hypocreales</taxon>
        <taxon>Hypocreaceae</taxon>
        <taxon>Trichoderma</taxon>
    </lineage>
</organism>
<dbReference type="Pfam" id="PF13472">
    <property type="entry name" value="Lipase_GDSL_2"/>
    <property type="match status" value="1"/>
</dbReference>
<gene>
    <name evidence="4" type="ORF">M440DRAFT_1463002</name>
</gene>
<feature type="domain" description="SGNH hydrolase-type esterase" evidence="3">
    <location>
        <begin position="93"/>
        <end position="266"/>
    </location>
</feature>
<dbReference type="SUPFAM" id="SSF69318">
    <property type="entry name" value="Integrin alpha N-terminal domain"/>
    <property type="match status" value="2"/>
</dbReference>
<evidence type="ECO:0000313" key="5">
    <source>
        <dbReference type="Proteomes" id="UP000240760"/>
    </source>
</evidence>